<reference evidence="2 3" key="1">
    <citation type="submission" date="2021-05" db="EMBL/GenBank/DDBJ databases">
        <title>Genome Assembly of Synthetic Allotetraploid Brassica napus Reveals Homoeologous Exchanges between Subgenomes.</title>
        <authorList>
            <person name="Davis J.T."/>
        </authorList>
    </citation>
    <scope>NUCLEOTIDE SEQUENCE [LARGE SCALE GENOMIC DNA]</scope>
    <source>
        <strain evidence="3">cv. Da-Ae</strain>
        <tissue evidence="2">Seedling</tissue>
    </source>
</reference>
<feature type="compositionally biased region" description="Basic and acidic residues" evidence="1">
    <location>
        <begin position="85"/>
        <end position="97"/>
    </location>
</feature>
<organism evidence="2 3">
    <name type="scientific">Brassica napus</name>
    <name type="common">Rape</name>
    <dbReference type="NCBI Taxonomy" id="3708"/>
    <lineage>
        <taxon>Eukaryota</taxon>
        <taxon>Viridiplantae</taxon>
        <taxon>Streptophyta</taxon>
        <taxon>Embryophyta</taxon>
        <taxon>Tracheophyta</taxon>
        <taxon>Spermatophyta</taxon>
        <taxon>Magnoliopsida</taxon>
        <taxon>eudicotyledons</taxon>
        <taxon>Gunneridae</taxon>
        <taxon>Pentapetalae</taxon>
        <taxon>rosids</taxon>
        <taxon>malvids</taxon>
        <taxon>Brassicales</taxon>
        <taxon>Brassicaceae</taxon>
        <taxon>Brassiceae</taxon>
        <taxon>Brassica</taxon>
    </lineage>
</organism>
<name>A0ABQ7XK88_BRANA</name>
<sequence>VIPGVAPCPDHRNLQESRFSNFLCKVQLLIAVTRILHRRTQTLKSTGQEELHVTSGDKEKHNRRRRQRRHELVSMEPLVRYSQRTRRDDPTEKGKPR</sequence>
<accession>A0ABQ7XK88</accession>
<feature type="non-terminal residue" evidence="2">
    <location>
        <position position="1"/>
    </location>
</feature>
<feature type="compositionally biased region" description="Basic and acidic residues" evidence="1">
    <location>
        <begin position="47"/>
        <end position="60"/>
    </location>
</feature>
<evidence type="ECO:0000313" key="3">
    <source>
        <dbReference type="Proteomes" id="UP000824890"/>
    </source>
</evidence>
<keyword evidence="3" id="KW-1185">Reference proteome</keyword>
<dbReference type="EMBL" id="JAGKQM010000068">
    <property type="protein sequence ID" value="KAH0855508.1"/>
    <property type="molecule type" value="Genomic_DNA"/>
</dbReference>
<evidence type="ECO:0000256" key="1">
    <source>
        <dbReference type="SAM" id="MobiDB-lite"/>
    </source>
</evidence>
<comment type="caution">
    <text evidence="2">The sequence shown here is derived from an EMBL/GenBank/DDBJ whole genome shotgun (WGS) entry which is preliminary data.</text>
</comment>
<feature type="region of interest" description="Disordered" evidence="1">
    <location>
        <begin position="44"/>
        <end position="97"/>
    </location>
</feature>
<proteinExistence type="predicted"/>
<gene>
    <name evidence="2" type="ORF">HID58_007944</name>
</gene>
<dbReference type="Proteomes" id="UP000824890">
    <property type="component" value="Unassembled WGS sequence"/>
</dbReference>
<protein>
    <submittedName>
        <fullName evidence="2">Uncharacterized protein</fullName>
    </submittedName>
</protein>
<evidence type="ECO:0000313" key="2">
    <source>
        <dbReference type="EMBL" id="KAH0855508.1"/>
    </source>
</evidence>